<gene>
    <name evidence="2" type="ORF">CAMGR0001_1383</name>
</gene>
<keyword evidence="3" id="KW-1185">Reference proteome</keyword>
<reference evidence="2 3" key="1">
    <citation type="submission" date="2009-07" db="EMBL/GenBank/DDBJ databases">
        <authorList>
            <person name="Madupu R."/>
            <person name="Sebastian Y."/>
            <person name="Durkin A.S."/>
            <person name="Torralba M."/>
            <person name="Methe B."/>
            <person name="Sutton G.G."/>
            <person name="Strausberg R.L."/>
            <person name="Nelson K.E."/>
        </authorList>
    </citation>
    <scope>NUCLEOTIDE SEQUENCE [LARGE SCALE GENOMIC DNA]</scope>
    <source>
        <strain evidence="2 3">RM3268</strain>
    </source>
</reference>
<dbReference type="Proteomes" id="UP000005709">
    <property type="component" value="Unassembled WGS sequence"/>
</dbReference>
<sequence length="172" mass="19099">MVQLLLDKARALLAPAPKFYFGLCGAVGVFWLVVALNLIVCAARAYYFYGVEDRIFSRIFEDFCCILIINLLIFHLCFVVFRRFFGLAALFALAINALCAAISLFLVIFFDSAFNVVALDAIIHTDVNESKEFAAQFLSAGVICSLLAFATATFVALKFKKKLVQREAASRI</sequence>
<protein>
    <submittedName>
        <fullName evidence="2">Uncharacterized protein</fullName>
    </submittedName>
</protein>
<evidence type="ECO:0000313" key="2">
    <source>
        <dbReference type="EMBL" id="EEV17088.1"/>
    </source>
</evidence>
<keyword evidence="1" id="KW-1133">Transmembrane helix</keyword>
<evidence type="ECO:0000313" key="3">
    <source>
        <dbReference type="Proteomes" id="UP000005709"/>
    </source>
</evidence>
<proteinExistence type="predicted"/>
<organism evidence="2 3">
    <name type="scientific">Campylobacter gracilis RM3268</name>
    <dbReference type="NCBI Taxonomy" id="553220"/>
    <lineage>
        <taxon>Bacteria</taxon>
        <taxon>Pseudomonadati</taxon>
        <taxon>Campylobacterota</taxon>
        <taxon>Epsilonproteobacteria</taxon>
        <taxon>Campylobacterales</taxon>
        <taxon>Campylobacteraceae</taxon>
        <taxon>Campylobacter</taxon>
    </lineage>
</organism>
<feature type="transmembrane region" description="Helical" evidence="1">
    <location>
        <begin position="133"/>
        <end position="157"/>
    </location>
</feature>
<accession>C8PJI3</accession>
<keyword evidence="1" id="KW-0472">Membrane</keyword>
<comment type="caution">
    <text evidence="2">The sequence shown here is derived from an EMBL/GenBank/DDBJ whole genome shotgun (WGS) entry which is preliminary data.</text>
</comment>
<dbReference type="AlphaFoldDB" id="C8PJI3"/>
<keyword evidence="1" id="KW-0812">Transmembrane</keyword>
<evidence type="ECO:0000256" key="1">
    <source>
        <dbReference type="SAM" id="Phobius"/>
    </source>
</evidence>
<feature type="transmembrane region" description="Helical" evidence="1">
    <location>
        <begin position="20"/>
        <end position="47"/>
    </location>
</feature>
<feature type="transmembrane region" description="Helical" evidence="1">
    <location>
        <begin position="88"/>
        <end position="110"/>
    </location>
</feature>
<feature type="transmembrane region" description="Helical" evidence="1">
    <location>
        <begin position="59"/>
        <end position="81"/>
    </location>
</feature>
<dbReference type="RefSeq" id="WP_005872057.1">
    <property type="nucleotide sequence ID" value="NZ_ACYG01000027.1"/>
</dbReference>
<name>C8PJI3_9BACT</name>
<dbReference type="EMBL" id="ACYG01000027">
    <property type="protein sequence ID" value="EEV17088.1"/>
    <property type="molecule type" value="Genomic_DNA"/>
</dbReference>